<dbReference type="InterPro" id="IPR047126">
    <property type="entry name" value="RNF141-like"/>
</dbReference>
<evidence type="ECO:0000256" key="5">
    <source>
        <dbReference type="SAM" id="Phobius"/>
    </source>
</evidence>
<keyword evidence="5" id="KW-0472">Membrane</keyword>
<dbReference type="Proteomes" id="UP000820818">
    <property type="component" value="Linkage Group LG3"/>
</dbReference>
<dbReference type="InterPro" id="IPR017907">
    <property type="entry name" value="Znf_RING_CS"/>
</dbReference>
<evidence type="ECO:0000256" key="3">
    <source>
        <dbReference type="ARBA" id="ARBA00022833"/>
    </source>
</evidence>
<evidence type="ECO:0000259" key="6">
    <source>
        <dbReference type="PROSITE" id="PS50089"/>
    </source>
</evidence>
<feature type="domain" description="RING-type" evidence="6">
    <location>
        <begin position="64"/>
        <end position="102"/>
    </location>
</feature>
<dbReference type="Pfam" id="PF13639">
    <property type="entry name" value="zf-RING_2"/>
    <property type="match status" value="1"/>
</dbReference>
<dbReference type="PANTHER" id="PTHR12109:SF3">
    <property type="entry name" value="RING FINGER PROTEIN 141"/>
    <property type="match status" value="1"/>
</dbReference>
<gene>
    <name evidence="7" type="ORF">GHT06_012069</name>
</gene>
<organism evidence="7 8">
    <name type="scientific">Daphnia sinensis</name>
    <dbReference type="NCBI Taxonomy" id="1820382"/>
    <lineage>
        <taxon>Eukaryota</taxon>
        <taxon>Metazoa</taxon>
        <taxon>Ecdysozoa</taxon>
        <taxon>Arthropoda</taxon>
        <taxon>Crustacea</taxon>
        <taxon>Branchiopoda</taxon>
        <taxon>Diplostraca</taxon>
        <taxon>Cladocera</taxon>
        <taxon>Anomopoda</taxon>
        <taxon>Daphniidae</taxon>
        <taxon>Daphnia</taxon>
        <taxon>Daphnia similis group</taxon>
    </lineage>
</organism>
<evidence type="ECO:0000256" key="2">
    <source>
        <dbReference type="ARBA" id="ARBA00022771"/>
    </source>
</evidence>
<dbReference type="InterPro" id="IPR001841">
    <property type="entry name" value="Znf_RING"/>
</dbReference>
<reference evidence="7 8" key="1">
    <citation type="submission" date="2022-05" db="EMBL/GenBank/DDBJ databases">
        <title>A multi-omics perspective on studying reproductive biology in Daphnia sinensis.</title>
        <authorList>
            <person name="Jia J."/>
        </authorList>
    </citation>
    <scope>NUCLEOTIDE SEQUENCE [LARGE SCALE GENOMIC DNA]</scope>
    <source>
        <strain evidence="7 8">WSL</strain>
    </source>
</reference>
<accession>A0AAD5LF67</accession>
<dbReference type="AlphaFoldDB" id="A0AAD5LF67"/>
<comment type="caution">
    <text evidence="7">The sequence shown here is derived from an EMBL/GenBank/DDBJ whole genome shotgun (WGS) entry which is preliminary data.</text>
</comment>
<dbReference type="InterPro" id="IPR013083">
    <property type="entry name" value="Znf_RING/FYVE/PHD"/>
</dbReference>
<dbReference type="SUPFAM" id="SSF57850">
    <property type="entry name" value="RING/U-box"/>
    <property type="match status" value="1"/>
</dbReference>
<dbReference type="PANTHER" id="PTHR12109">
    <property type="entry name" value="RING FINGER PROTEIN 141-RELATED"/>
    <property type="match status" value="1"/>
</dbReference>
<keyword evidence="1" id="KW-0479">Metal-binding</keyword>
<protein>
    <recommendedName>
        <fullName evidence="6">RING-type domain-containing protein</fullName>
    </recommendedName>
</protein>
<dbReference type="GO" id="GO:0051865">
    <property type="term" value="P:protein autoubiquitination"/>
    <property type="evidence" value="ECO:0007669"/>
    <property type="project" value="TreeGrafter"/>
</dbReference>
<dbReference type="Gene3D" id="3.30.40.10">
    <property type="entry name" value="Zinc/RING finger domain, C3HC4 (zinc finger)"/>
    <property type="match status" value="1"/>
</dbReference>
<evidence type="ECO:0000256" key="1">
    <source>
        <dbReference type="ARBA" id="ARBA00022723"/>
    </source>
</evidence>
<dbReference type="GO" id="GO:0008270">
    <property type="term" value="F:zinc ion binding"/>
    <property type="evidence" value="ECO:0007669"/>
    <property type="project" value="UniProtKB-KW"/>
</dbReference>
<proteinExistence type="predicted"/>
<feature type="transmembrane region" description="Helical" evidence="5">
    <location>
        <begin position="213"/>
        <end position="234"/>
    </location>
</feature>
<keyword evidence="5" id="KW-0812">Transmembrane</keyword>
<evidence type="ECO:0000256" key="4">
    <source>
        <dbReference type="PROSITE-ProRule" id="PRU00175"/>
    </source>
</evidence>
<keyword evidence="3" id="KW-0862">Zinc</keyword>
<dbReference type="SMART" id="SM00184">
    <property type="entry name" value="RING"/>
    <property type="match status" value="1"/>
</dbReference>
<keyword evidence="5" id="KW-1133">Transmembrane helix</keyword>
<dbReference type="EMBL" id="WJBH02000003">
    <property type="protein sequence ID" value="KAI9561113.1"/>
    <property type="molecule type" value="Genomic_DNA"/>
</dbReference>
<evidence type="ECO:0000313" key="8">
    <source>
        <dbReference type="Proteomes" id="UP000820818"/>
    </source>
</evidence>
<feature type="transmembrane region" description="Helical" evidence="5">
    <location>
        <begin position="14"/>
        <end position="39"/>
    </location>
</feature>
<sequence length="372" mass="41071">MAARTSMAGIWEPLFTYFLIGTSLLDWIANVINIVGFTFRKCHKKYILSMFSDRKQVQVSLEECPICLEPCVDKFALTCCHTFCYKCLVRWTRIKLQCPMCRHPITGSIHGIEDSPSDEISGQLYAPDPDTDSEDERLIILAEQQPGDNWDLYLGLDNDAIEMSMPISGSRADVEVMMDGNEFHLALLDGIGRMIRQHITIESLAGTSIMARFYLLAILLCSRLVVSTLGLPVATGEPLNETNDGELIPPIAVGESGNSQNMASLPVNPINEELNEDKDAEYAVDDAANQAEPMAVKQDPLTQSLSESYRTKRGLSKTFKKVVKKISSGIIKVLMACSGGKPATRPLGPPSPYARATEPDEGFKIIDINCKF</sequence>
<dbReference type="GO" id="GO:0004842">
    <property type="term" value="F:ubiquitin-protein transferase activity"/>
    <property type="evidence" value="ECO:0007669"/>
    <property type="project" value="TreeGrafter"/>
</dbReference>
<dbReference type="PROSITE" id="PS50089">
    <property type="entry name" value="ZF_RING_2"/>
    <property type="match status" value="1"/>
</dbReference>
<name>A0AAD5LF67_9CRUS</name>
<keyword evidence="2 4" id="KW-0863">Zinc-finger</keyword>
<keyword evidence="8" id="KW-1185">Reference proteome</keyword>
<evidence type="ECO:0000313" key="7">
    <source>
        <dbReference type="EMBL" id="KAI9561113.1"/>
    </source>
</evidence>
<dbReference type="PROSITE" id="PS00518">
    <property type="entry name" value="ZF_RING_1"/>
    <property type="match status" value="1"/>
</dbReference>